<dbReference type="EC" id="3.4.14.5" evidence="5"/>
<comment type="catalytic activity">
    <reaction evidence="1">
        <text>Release of an N-terminal dipeptide, Xaa-Yaa-|-Zaa-, from a polypeptide, preferentially when Yaa is Pro, provided Zaa is neither Pro nor hydroxyproline.</text>
        <dbReference type="EC" id="3.4.14.5"/>
    </reaction>
</comment>
<evidence type="ECO:0000256" key="9">
    <source>
        <dbReference type="ARBA" id="ARBA00022670"/>
    </source>
</evidence>
<comment type="function">
    <text evidence="2">Type IV dipeptidyl-peptidase which removes N-terminal dipeptides sequentially from polypeptides having unsubstituted N-termini provided that the penultimate residue is proline.</text>
</comment>
<evidence type="ECO:0000256" key="11">
    <source>
        <dbReference type="ARBA" id="ARBA00022801"/>
    </source>
</evidence>
<keyword evidence="16" id="KW-0325">Glycoprotein</keyword>
<dbReference type="Proteomes" id="UP001301769">
    <property type="component" value="Unassembled WGS sequence"/>
</dbReference>
<feature type="transmembrane region" description="Helical" evidence="18">
    <location>
        <begin position="111"/>
        <end position="133"/>
    </location>
</feature>
<evidence type="ECO:0000256" key="18">
    <source>
        <dbReference type="SAM" id="Phobius"/>
    </source>
</evidence>
<proteinExistence type="inferred from homology"/>
<feature type="domain" description="Peptidase S9 prolyl oligopeptidase catalytic" evidence="19">
    <location>
        <begin position="702"/>
        <end position="906"/>
    </location>
</feature>
<comment type="similarity">
    <text evidence="4">Belongs to the peptidase S9B family.</text>
</comment>
<feature type="region of interest" description="Disordered" evidence="17">
    <location>
        <begin position="52"/>
        <end position="104"/>
    </location>
</feature>
<dbReference type="GO" id="GO:0006508">
    <property type="term" value="P:proteolysis"/>
    <property type="evidence" value="ECO:0007669"/>
    <property type="project" value="UniProtKB-KW"/>
</dbReference>
<comment type="subcellular location">
    <subcellularLocation>
        <location evidence="3">Vacuole membrane</location>
        <topology evidence="3">Single-pass type II membrane protein</topology>
    </subcellularLocation>
</comment>
<feature type="compositionally biased region" description="Basic and acidic residues" evidence="17">
    <location>
        <begin position="91"/>
        <end position="103"/>
    </location>
</feature>
<dbReference type="FunFam" id="3.40.50.1820:FF:000003">
    <property type="entry name" value="Dipeptidyl peptidase 4"/>
    <property type="match status" value="1"/>
</dbReference>
<dbReference type="GO" id="GO:0008239">
    <property type="term" value="F:dipeptidyl-peptidase activity"/>
    <property type="evidence" value="ECO:0007669"/>
    <property type="project" value="UniProtKB-EC"/>
</dbReference>
<accession>A0AAN7BAM8</accession>
<keyword evidence="12" id="KW-0720">Serine protease</keyword>
<feature type="compositionally biased region" description="Basic and acidic residues" evidence="17">
    <location>
        <begin position="919"/>
        <end position="935"/>
    </location>
</feature>
<evidence type="ECO:0000256" key="8">
    <source>
        <dbReference type="ARBA" id="ARBA00022554"/>
    </source>
</evidence>
<sequence length="945" mass="105509">MPYAVTEPLVPGLSSGRSYSPDRNRPRMSHETDSSVSTTSLVFERIEERLAAKEAAASRQDDDEDDDAFKPESANDDLETGPFLGNGDSSSRPESRDGPGSKRMDRKMRRILTIVAGALIGSWVVGLFVYLGAQSYKHASNFEHDPQATTTRGNGKKITLDQLNGGFWYAQSHSITWIAGADGEDGLMIEKGAAGKPFLVVEDVRAQDSAMSSNGASVKSSKTLMDSGAFQYKGVPYQPSGAIPSRNLQKVLVSSEVKRNWRHSTTAFYFIFDVKTQQAEPLVPGEPEARIQLAQWSPTSDAVVFTRNNNMYLRRIGSVKLIQITKDGGDEVFNGVPDWVYEEEVFASDKATWWSDDGKFIAFVRTNETGVPEYPVQYFVSRPSGTRPEKGEENYPEVRMIKYPKAGAHNPTVELKFYDVLRGDVFSVDISGGFEDEDRLITAVVWAGDQVLIKETNRVSDKLRVVLVDVKARTGKAVRTVDVGAIDGGWFEISHTTTYIPADPSKGRPHDGYIDTVVHDNYDHLAYFTPLDSDKPVMLTSGNWEVVEAPSAVDLERNLVYFVATKESSIQRHVYQVKLTGEDLAPVTDTTVEGYYKVSFSTGAGYALLSYQGPGIPYQKVISTPSNTNDYHHVVEDNKALADKAKKHELPILIYGTINVDGVDLNYVERRPPHFDKNKKYPVLFQQYSGPGSQTVDKKFGVDFQSYVAAGLGYLCVTVDPRGTGYIGRKNRVLTRGNLGHYESHDQIAAGKIWAKKSYVDPSRLAIWGWSFGGFTTLKTLEQDGGQTFSYGMAVAPVTDWRYYDSIYTERYMLTPQTNRAGYDSSAISNVTALGANKRFLLMHGVADDNVHMQNSLVLLDKLDLEGVENYDVHVFPDSDHGIFFHNARTIVFDKLSNWLVNAFNGEWLKIANAKPKEWSEHQEKKEKERRKRELQTVPDYKAFI</sequence>
<dbReference type="PANTHER" id="PTHR11731">
    <property type="entry name" value="PROTEASE FAMILY S9B,C DIPEPTIDYL-PEPTIDASE IV-RELATED"/>
    <property type="match status" value="1"/>
</dbReference>
<evidence type="ECO:0000256" key="10">
    <source>
        <dbReference type="ARBA" id="ARBA00022692"/>
    </source>
</evidence>
<evidence type="ECO:0000256" key="2">
    <source>
        <dbReference type="ARBA" id="ARBA00002218"/>
    </source>
</evidence>
<keyword evidence="8" id="KW-0926">Vacuole</keyword>
<protein>
    <recommendedName>
        <fullName evidence="6">Probable dipeptidyl-aminopeptidase B</fullName>
        <ecNumber evidence="5">3.4.14.5</ecNumber>
    </recommendedName>
</protein>
<evidence type="ECO:0000313" key="22">
    <source>
        <dbReference type="Proteomes" id="UP001301769"/>
    </source>
</evidence>
<dbReference type="InterPro" id="IPR002469">
    <property type="entry name" value="Peptidase_S9B_N"/>
</dbReference>
<dbReference type="GO" id="GO:0005774">
    <property type="term" value="C:vacuolar membrane"/>
    <property type="evidence" value="ECO:0007669"/>
    <property type="project" value="UniProtKB-SubCell"/>
</dbReference>
<evidence type="ECO:0000256" key="1">
    <source>
        <dbReference type="ARBA" id="ARBA00001257"/>
    </source>
</evidence>
<evidence type="ECO:0000256" key="3">
    <source>
        <dbReference type="ARBA" id="ARBA00004576"/>
    </source>
</evidence>
<dbReference type="EMBL" id="MU858063">
    <property type="protein sequence ID" value="KAK4216998.1"/>
    <property type="molecule type" value="Genomic_DNA"/>
</dbReference>
<keyword evidence="11" id="KW-0378">Hydrolase</keyword>
<feature type="region of interest" description="Disordered" evidence="17">
    <location>
        <begin position="919"/>
        <end position="945"/>
    </location>
</feature>
<dbReference type="SUPFAM" id="SSF53474">
    <property type="entry name" value="alpha/beta-Hydrolases"/>
    <property type="match status" value="1"/>
</dbReference>
<evidence type="ECO:0000256" key="4">
    <source>
        <dbReference type="ARBA" id="ARBA00006150"/>
    </source>
</evidence>
<name>A0AAN7BAM8_9PEZI</name>
<keyword evidence="9" id="KW-0645">Protease</keyword>
<feature type="domain" description="Dipeptidylpeptidase IV N-terminal" evidence="20">
    <location>
        <begin position="245"/>
        <end position="618"/>
    </location>
</feature>
<keyword evidence="14 18" id="KW-1133">Transmembrane helix</keyword>
<evidence type="ECO:0000256" key="17">
    <source>
        <dbReference type="SAM" id="MobiDB-lite"/>
    </source>
</evidence>
<dbReference type="GO" id="GO:0008236">
    <property type="term" value="F:serine-type peptidase activity"/>
    <property type="evidence" value="ECO:0007669"/>
    <property type="project" value="UniProtKB-KW"/>
</dbReference>
<dbReference type="PANTHER" id="PTHR11731:SF200">
    <property type="entry name" value="DIPEPTIDYL PEPTIDASE 10, ISOFORM B"/>
    <property type="match status" value="1"/>
</dbReference>
<dbReference type="GO" id="GO:0005886">
    <property type="term" value="C:plasma membrane"/>
    <property type="evidence" value="ECO:0007669"/>
    <property type="project" value="TreeGrafter"/>
</dbReference>
<reference evidence="21" key="1">
    <citation type="journal article" date="2023" name="Mol. Phylogenet. Evol.">
        <title>Genome-scale phylogeny and comparative genomics of the fungal order Sordariales.</title>
        <authorList>
            <person name="Hensen N."/>
            <person name="Bonometti L."/>
            <person name="Westerberg I."/>
            <person name="Brannstrom I.O."/>
            <person name="Guillou S."/>
            <person name="Cros-Aarteil S."/>
            <person name="Calhoun S."/>
            <person name="Haridas S."/>
            <person name="Kuo A."/>
            <person name="Mondo S."/>
            <person name="Pangilinan J."/>
            <person name="Riley R."/>
            <person name="LaButti K."/>
            <person name="Andreopoulos B."/>
            <person name="Lipzen A."/>
            <person name="Chen C."/>
            <person name="Yan M."/>
            <person name="Daum C."/>
            <person name="Ng V."/>
            <person name="Clum A."/>
            <person name="Steindorff A."/>
            <person name="Ohm R.A."/>
            <person name="Martin F."/>
            <person name="Silar P."/>
            <person name="Natvig D.O."/>
            <person name="Lalanne C."/>
            <person name="Gautier V."/>
            <person name="Ament-Velasquez S.L."/>
            <person name="Kruys A."/>
            <person name="Hutchinson M.I."/>
            <person name="Powell A.J."/>
            <person name="Barry K."/>
            <person name="Miller A.N."/>
            <person name="Grigoriev I.V."/>
            <person name="Debuchy R."/>
            <person name="Gladieux P."/>
            <person name="Hiltunen Thoren M."/>
            <person name="Johannesson H."/>
        </authorList>
    </citation>
    <scope>NUCLEOTIDE SEQUENCE</scope>
    <source>
        <strain evidence="21">PSN293</strain>
    </source>
</reference>
<keyword evidence="10 18" id="KW-0812">Transmembrane</keyword>
<evidence type="ECO:0000313" key="21">
    <source>
        <dbReference type="EMBL" id="KAK4216998.1"/>
    </source>
</evidence>
<evidence type="ECO:0000256" key="5">
    <source>
        <dbReference type="ARBA" id="ARBA00012062"/>
    </source>
</evidence>
<keyword evidence="15 18" id="KW-0472">Membrane</keyword>
<comment type="caution">
    <text evidence="21">The sequence shown here is derived from an EMBL/GenBank/DDBJ whole genome shotgun (WGS) entry which is preliminary data.</text>
</comment>
<dbReference type="AlphaFoldDB" id="A0AAN7BAM8"/>
<evidence type="ECO:0000259" key="19">
    <source>
        <dbReference type="Pfam" id="PF00326"/>
    </source>
</evidence>
<dbReference type="Pfam" id="PF00930">
    <property type="entry name" value="DPPIV_N"/>
    <property type="match status" value="1"/>
</dbReference>
<evidence type="ECO:0000256" key="16">
    <source>
        <dbReference type="ARBA" id="ARBA00023180"/>
    </source>
</evidence>
<dbReference type="SUPFAM" id="SSF82171">
    <property type="entry name" value="DPP6 N-terminal domain-like"/>
    <property type="match status" value="1"/>
</dbReference>
<feature type="compositionally biased region" description="Basic and acidic residues" evidence="17">
    <location>
        <begin position="20"/>
        <end position="33"/>
    </location>
</feature>
<evidence type="ECO:0000256" key="7">
    <source>
        <dbReference type="ARBA" id="ARBA00022438"/>
    </source>
</evidence>
<keyword evidence="7" id="KW-0031">Aminopeptidase</keyword>
<feature type="region of interest" description="Disordered" evidence="17">
    <location>
        <begin position="1"/>
        <end position="40"/>
    </location>
</feature>
<evidence type="ECO:0000259" key="20">
    <source>
        <dbReference type="Pfam" id="PF00930"/>
    </source>
</evidence>
<evidence type="ECO:0000256" key="12">
    <source>
        <dbReference type="ARBA" id="ARBA00022825"/>
    </source>
</evidence>
<dbReference type="InterPro" id="IPR001375">
    <property type="entry name" value="Peptidase_S9_cat"/>
</dbReference>
<evidence type="ECO:0000256" key="13">
    <source>
        <dbReference type="ARBA" id="ARBA00022968"/>
    </source>
</evidence>
<dbReference type="InterPro" id="IPR050278">
    <property type="entry name" value="Serine_Prot_S9B/DPPIV"/>
</dbReference>
<evidence type="ECO:0000256" key="14">
    <source>
        <dbReference type="ARBA" id="ARBA00022989"/>
    </source>
</evidence>
<reference evidence="21" key="2">
    <citation type="submission" date="2023-05" db="EMBL/GenBank/DDBJ databases">
        <authorList>
            <consortium name="Lawrence Berkeley National Laboratory"/>
            <person name="Steindorff A."/>
            <person name="Hensen N."/>
            <person name="Bonometti L."/>
            <person name="Westerberg I."/>
            <person name="Brannstrom I.O."/>
            <person name="Guillou S."/>
            <person name="Cros-Aarteil S."/>
            <person name="Calhoun S."/>
            <person name="Haridas S."/>
            <person name="Kuo A."/>
            <person name="Mondo S."/>
            <person name="Pangilinan J."/>
            <person name="Riley R."/>
            <person name="Labutti K."/>
            <person name="Andreopoulos B."/>
            <person name="Lipzen A."/>
            <person name="Chen C."/>
            <person name="Yanf M."/>
            <person name="Daum C."/>
            <person name="Ng V."/>
            <person name="Clum A."/>
            <person name="Ohm R."/>
            <person name="Martin F."/>
            <person name="Silar P."/>
            <person name="Natvig D."/>
            <person name="Lalanne C."/>
            <person name="Gautier V."/>
            <person name="Ament-Velasquez S.L."/>
            <person name="Kruys A."/>
            <person name="Hutchinson M.I."/>
            <person name="Powell A.J."/>
            <person name="Barry K."/>
            <person name="Miller A.N."/>
            <person name="Grigoriev I.V."/>
            <person name="Debuchy R."/>
            <person name="Gladieux P."/>
            <person name="Thoren M.H."/>
            <person name="Johannesson H."/>
        </authorList>
    </citation>
    <scope>NUCLEOTIDE SEQUENCE</scope>
    <source>
        <strain evidence="21">PSN293</strain>
    </source>
</reference>
<organism evidence="21 22">
    <name type="scientific">Rhypophila decipiens</name>
    <dbReference type="NCBI Taxonomy" id="261697"/>
    <lineage>
        <taxon>Eukaryota</taxon>
        <taxon>Fungi</taxon>
        <taxon>Dikarya</taxon>
        <taxon>Ascomycota</taxon>
        <taxon>Pezizomycotina</taxon>
        <taxon>Sordariomycetes</taxon>
        <taxon>Sordariomycetidae</taxon>
        <taxon>Sordariales</taxon>
        <taxon>Naviculisporaceae</taxon>
        <taxon>Rhypophila</taxon>
    </lineage>
</organism>
<dbReference type="Gene3D" id="2.140.10.30">
    <property type="entry name" value="Dipeptidylpeptidase IV, N-terminal domain"/>
    <property type="match status" value="1"/>
</dbReference>
<evidence type="ECO:0000256" key="6">
    <source>
        <dbReference type="ARBA" id="ARBA00014118"/>
    </source>
</evidence>
<dbReference type="Gene3D" id="3.40.50.1820">
    <property type="entry name" value="alpha/beta hydrolase"/>
    <property type="match status" value="1"/>
</dbReference>
<dbReference type="Pfam" id="PF00326">
    <property type="entry name" value="Peptidase_S9"/>
    <property type="match status" value="1"/>
</dbReference>
<evidence type="ECO:0000256" key="15">
    <source>
        <dbReference type="ARBA" id="ARBA00023136"/>
    </source>
</evidence>
<gene>
    <name evidence="21" type="ORF">QBC37DRAFT_415777</name>
</gene>
<keyword evidence="22" id="KW-1185">Reference proteome</keyword>
<dbReference type="InterPro" id="IPR029058">
    <property type="entry name" value="AB_hydrolase_fold"/>
</dbReference>
<keyword evidence="13" id="KW-0735">Signal-anchor</keyword>
<dbReference type="GO" id="GO:0004177">
    <property type="term" value="F:aminopeptidase activity"/>
    <property type="evidence" value="ECO:0007669"/>
    <property type="project" value="UniProtKB-KW"/>
</dbReference>